<evidence type="ECO:0000313" key="8">
    <source>
        <dbReference type="Proteomes" id="UP001153076"/>
    </source>
</evidence>
<evidence type="ECO:0000259" key="6">
    <source>
        <dbReference type="Pfam" id="PF00182"/>
    </source>
</evidence>
<dbReference type="EMBL" id="JAKOGI010000994">
    <property type="protein sequence ID" value="KAJ8428569.1"/>
    <property type="molecule type" value="Genomic_DNA"/>
</dbReference>
<keyword evidence="2" id="KW-0611">Plant defense</keyword>
<protein>
    <recommendedName>
        <fullName evidence="6">Glycoside hydrolase family 19 catalytic domain-containing protein</fullName>
    </recommendedName>
</protein>
<feature type="chain" id="PRO_5040221794" description="Glycoside hydrolase family 19 catalytic domain-containing protein" evidence="5">
    <location>
        <begin position="29"/>
        <end position="189"/>
    </location>
</feature>
<dbReference type="SUPFAM" id="SSF53955">
    <property type="entry name" value="Lysozyme-like"/>
    <property type="match status" value="1"/>
</dbReference>
<keyword evidence="5" id="KW-0732">Signal</keyword>
<dbReference type="AlphaFoldDB" id="A0A9Q1JPE5"/>
<dbReference type="Pfam" id="PF00182">
    <property type="entry name" value="Glyco_hydro_19"/>
    <property type="match status" value="1"/>
</dbReference>
<dbReference type="GO" id="GO:0016998">
    <property type="term" value="P:cell wall macromolecule catabolic process"/>
    <property type="evidence" value="ECO:0007669"/>
    <property type="project" value="InterPro"/>
</dbReference>
<keyword evidence="8" id="KW-1185">Reference proteome</keyword>
<accession>A0A9Q1JPE5</accession>
<evidence type="ECO:0000313" key="7">
    <source>
        <dbReference type="EMBL" id="KAJ8428569.1"/>
    </source>
</evidence>
<dbReference type="OrthoDB" id="5985073at2759"/>
<feature type="compositionally biased region" description="Pro residues" evidence="4">
    <location>
        <begin position="75"/>
        <end position="94"/>
    </location>
</feature>
<dbReference type="GO" id="GO:0006952">
    <property type="term" value="P:defense response"/>
    <property type="evidence" value="ECO:0007669"/>
    <property type="project" value="UniProtKB-KW"/>
</dbReference>
<evidence type="ECO:0000256" key="1">
    <source>
        <dbReference type="ARBA" id="ARBA00022669"/>
    </source>
</evidence>
<evidence type="ECO:0000256" key="2">
    <source>
        <dbReference type="ARBA" id="ARBA00022821"/>
    </source>
</evidence>
<feature type="domain" description="Glycoside hydrolase family 19 catalytic" evidence="6">
    <location>
        <begin position="104"/>
        <end position="168"/>
    </location>
</feature>
<dbReference type="Gene3D" id="1.10.530.10">
    <property type="match status" value="1"/>
</dbReference>
<dbReference type="Proteomes" id="UP001153076">
    <property type="component" value="Unassembled WGS sequence"/>
</dbReference>
<evidence type="ECO:0000256" key="5">
    <source>
        <dbReference type="SAM" id="SignalP"/>
    </source>
</evidence>
<gene>
    <name evidence="7" type="ORF">Cgig2_000433</name>
</gene>
<dbReference type="InterPro" id="IPR000726">
    <property type="entry name" value="Glyco_hydro_19_cat"/>
</dbReference>
<keyword evidence="1" id="KW-0147">Chitin-binding</keyword>
<dbReference type="PANTHER" id="PTHR22595:SF79">
    <property type="entry name" value="CHITINASE 12"/>
    <property type="match status" value="1"/>
</dbReference>
<evidence type="ECO:0000256" key="4">
    <source>
        <dbReference type="SAM" id="MobiDB-lite"/>
    </source>
</evidence>
<feature type="signal peptide" evidence="5">
    <location>
        <begin position="1"/>
        <end position="28"/>
    </location>
</feature>
<evidence type="ECO:0000256" key="3">
    <source>
        <dbReference type="ARBA" id="ARBA00023157"/>
    </source>
</evidence>
<organism evidence="7 8">
    <name type="scientific">Carnegiea gigantea</name>
    <dbReference type="NCBI Taxonomy" id="171969"/>
    <lineage>
        <taxon>Eukaryota</taxon>
        <taxon>Viridiplantae</taxon>
        <taxon>Streptophyta</taxon>
        <taxon>Embryophyta</taxon>
        <taxon>Tracheophyta</taxon>
        <taxon>Spermatophyta</taxon>
        <taxon>Magnoliopsida</taxon>
        <taxon>eudicotyledons</taxon>
        <taxon>Gunneridae</taxon>
        <taxon>Pentapetalae</taxon>
        <taxon>Caryophyllales</taxon>
        <taxon>Cactineae</taxon>
        <taxon>Cactaceae</taxon>
        <taxon>Cactoideae</taxon>
        <taxon>Echinocereeae</taxon>
        <taxon>Carnegiea</taxon>
    </lineage>
</organism>
<dbReference type="GO" id="GO:0008061">
    <property type="term" value="F:chitin binding"/>
    <property type="evidence" value="ECO:0007669"/>
    <property type="project" value="UniProtKB-KW"/>
</dbReference>
<dbReference type="PANTHER" id="PTHR22595">
    <property type="entry name" value="CHITINASE-RELATED"/>
    <property type="match status" value="1"/>
</dbReference>
<proteinExistence type="predicted"/>
<dbReference type="GO" id="GO:0006032">
    <property type="term" value="P:chitin catabolic process"/>
    <property type="evidence" value="ECO:0007669"/>
    <property type="project" value="InterPro"/>
</dbReference>
<keyword evidence="3" id="KW-1015">Disulfide bond</keyword>
<sequence length="189" mass="20317">MKTPTPPMKFSLLFLLLLLLMGAHDGEAQQCGEQAGVHFAEMGCAAAYGDIVAPLMLTVAQRTARANALRSPLRRPLPPSPPTPPPSPPLPPSPGGTELSDIFPKELFEEFLLHHNDAACSALGLYTYKAFIEAARAFPDFGHAGGNTTRKTEIAAFFGQTNQETTAEVGPVDKYCVLDSRWPCVPGKK</sequence>
<reference evidence="7" key="1">
    <citation type="submission" date="2022-04" db="EMBL/GenBank/DDBJ databases">
        <title>Carnegiea gigantea Genome sequencing and assembly v2.</title>
        <authorList>
            <person name="Copetti D."/>
            <person name="Sanderson M.J."/>
            <person name="Burquez A."/>
            <person name="Wojciechowski M.F."/>
        </authorList>
    </citation>
    <scope>NUCLEOTIDE SEQUENCE</scope>
    <source>
        <strain evidence="7">SGP5-SGP5p</strain>
        <tissue evidence="7">Aerial part</tissue>
    </source>
</reference>
<comment type="caution">
    <text evidence="7">The sequence shown here is derived from an EMBL/GenBank/DDBJ whole genome shotgun (WGS) entry which is preliminary data.</text>
</comment>
<name>A0A9Q1JPE5_9CARY</name>
<dbReference type="InterPro" id="IPR023346">
    <property type="entry name" value="Lysozyme-like_dom_sf"/>
</dbReference>
<dbReference type="GO" id="GO:0004568">
    <property type="term" value="F:chitinase activity"/>
    <property type="evidence" value="ECO:0007669"/>
    <property type="project" value="InterPro"/>
</dbReference>
<feature type="region of interest" description="Disordered" evidence="4">
    <location>
        <begin position="68"/>
        <end position="99"/>
    </location>
</feature>